<organism evidence="2 3">
    <name type="scientific">Amanita muscaria (strain Koide BX008)</name>
    <dbReference type="NCBI Taxonomy" id="946122"/>
    <lineage>
        <taxon>Eukaryota</taxon>
        <taxon>Fungi</taxon>
        <taxon>Dikarya</taxon>
        <taxon>Basidiomycota</taxon>
        <taxon>Agaricomycotina</taxon>
        <taxon>Agaricomycetes</taxon>
        <taxon>Agaricomycetidae</taxon>
        <taxon>Agaricales</taxon>
        <taxon>Pluteineae</taxon>
        <taxon>Amanitaceae</taxon>
        <taxon>Amanita</taxon>
    </lineage>
</organism>
<evidence type="ECO:0000256" key="1">
    <source>
        <dbReference type="SAM" id="MobiDB-lite"/>
    </source>
</evidence>
<keyword evidence="3" id="KW-1185">Reference proteome</keyword>
<evidence type="ECO:0000313" key="2">
    <source>
        <dbReference type="EMBL" id="KIL55260.1"/>
    </source>
</evidence>
<feature type="region of interest" description="Disordered" evidence="1">
    <location>
        <begin position="47"/>
        <end position="70"/>
    </location>
</feature>
<sequence length="176" mass="18851">MSQNTNTSCKPLLKKKVGSSQLQAGFQAKPSQDCWLGFVKKPSQGGKPWLGFKIKPKPSRGNTGPWRTSPSHAEERCLCGHPYWQHKNVGNDESIGGCKLTGCGGFYPKTSLQCVCGQTREQHVQMPEFQPEPISNATIAGSHPALAYSTAASAGGKLFTSTQHSQSPTIPVQPAG</sequence>
<evidence type="ECO:0000313" key="3">
    <source>
        <dbReference type="Proteomes" id="UP000054549"/>
    </source>
</evidence>
<dbReference type="EMBL" id="KN818541">
    <property type="protein sequence ID" value="KIL55260.1"/>
    <property type="molecule type" value="Genomic_DNA"/>
</dbReference>
<reference evidence="2 3" key="1">
    <citation type="submission" date="2014-04" db="EMBL/GenBank/DDBJ databases">
        <title>Evolutionary Origins and Diversification of the Mycorrhizal Mutualists.</title>
        <authorList>
            <consortium name="DOE Joint Genome Institute"/>
            <consortium name="Mycorrhizal Genomics Consortium"/>
            <person name="Kohler A."/>
            <person name="Kuo A."/>
            <person name="Nagy L.G."/>
            <person name="Floudas D."/>
            <person name="Copeland A."/>
            <person name="Barry K.W."/>
            <person name="Cichocki N."/>
            <person name="Veneault-Fourrey C."/>
            <person name="LaButti K."/>
            <person name="Lindquist E.A."/>
            <person name="Lipzen A."/>
            <person name="Lundell T."/>
            <person name="Morin E."/>
            <person name="Murat C."/>
            <person name="Riley R."/>
            <person name="Ohm R."/>
            <person name="Sun H."/>
            <person name="Tunlid A."/>
            <person name="Henrissat B."/>
            <person name="Grigoriev I.V."/>
            <person name="Hibbett D.S."/>
            <person name="Martin F."/>
        </authorList>
    </citation>
    <scope>NUCLEOTIDE SEQUENCE [LARGE SCALE GENOMIC DNA]</scope>
    <source>
        <strain evidence="2 3">Koide BX008</strain>
    </source>
</reference>
<dbReference type="HOGENOM" id="CLU_1524750_0_0_1"/>
<protein>
    <submittedName>
        <fullName evidence="2">Uncharacterized protein</fullName>
    </submittedName>
</protein>
<gene>
    <name evidence="2" type="ORF">M378DRAFT_18105</name>
</gene>
<dbReference type="Proteomes" id="UP000054549">
    <property type="component" value="Unassembled WGS sequence"/>
</dbReference>
<dbReference type="AlphaFoldDB" id="A0A0C2RY54"/>
<proteinExistence type="predicted"/>
<feature type="compositionally biased region" description="Polar residues" evidence="1">
    <location>
        <begin position="60"/>
        <end position="70"/>
    </location>
</feature>
<dbReference type="InParanoid" id="A0A0C2RY54"/>
<accession>A0A0C2RY54</accession>
<name>A0A0C2RY54_AMAMK</name>